<dbReference type="Gene3D" id="2.40.160.20">
    <property type="match status" value="1"/>
</dbReference>
<evidence type="ECO:0000313" key="2">
    <source>
        <dbReference type="Proteomes" id="UP000178885"/>
    </source>
</evidence>
<dbReference type="STRING" id="1817760.A2151_04220"/>
<evidence type="ECO:0000313" key="1">
    <source>
        <dbReference type="EMBL" id="OGI48440.1"/>
    </source>
</evidence>
<dbReference type="InterPro" id="IPR018550">
    <property type="entry name" value="Lipid-A_deacylase-rel"/>
</dbReference>
<evidence type="ECO:0008006" key="3">
    <source>
        <dbReference type="Google" id="ProtNLM"/>
    </source>
</evidence>
<dbReference type="AlphaFoldDB" id="A0A1F6TTI3"/>
<accession>A0A1F6TTI3</accession>
<gene>
    <name evidence="1" type="ORF">A2151_04220</name>
</gene>
<name>A0A1F6TTI3_9PROT</name>
<reference evidence="1 2" key="1">
    <citation type="journal article" date="2016" name="Nat. Commun.">
        <title>Thousands of microbial genomes shed light on interconnected biogeochemical processes in an aquifer system.</title>
        <authorList>
            <person name="Anantharaman K."/>
            <person name="Brown C.T."/>
            <person name="Hug L.A."/>
            <person name="Sharon I."/>
            <person name="Castelle C.J."/>
            <person name="Probst A.J."/>
            <person name="Thomas B.C."/>
            <person name="Singh A."/>
            <person name="Wilkins M.J."/>
            <person name="Karaoz U."/>
            <person name="Brodie E.L."/>
            <person name="Williams K.H."/>
            <person name="Hubbard S.S."/>
            <person name="Banfield J.F."/>
        </authorList>
    </citation>
    <scope>NUCLEOTIDE SEQUENCE [LARGE SCALE GENOMIC DNA]</scope>
</reference>
<dbReference type="EMBL" id="MFSU01000028">
    <property type="protein sequence ID" value="OGI48440.1"/>
    <property type="molecule type" value="Genomic_DNA"/>
</dbReference>
<organism evidence="1 2">
    <name type="scientific">Candidatus Muproteobacteria bacterium RBG_16_65_34</name>
    <dbReference type="NCBI Taxonomy" id="1817760"/>
    <lineage>
        <taxon>Bacteria</taxon>
        <taxon>Pseudomonadati</taxon>
        <taxon>Pseudomonadota</taxon>
        <taxon>Candidatus Muproteobacteria</taxon>
    </lineage>
</organism>
<proteinExistence type="predicted"/>
<dbReference type="Proteomes" id="UP000178885">
    <property type="component" value="Unassembled WGS sequence"/>
</dbReference>
<dbReference type="Pfam" id="PF09411">
    <property type="entry name" value="PagL"/>
    <property type="match status" value="1"/>
</dbReference>
<protein>
    <recommendedName>
        <fullName evidence="3">Lipid A 3-O-deacylase</fullName>
    </recommendedName>
</protein>
<comment type="caution">
    <text evidence="1">The sequence shown here is derived from an EMBL/GenBank/DDBJ whole genome shotgun (WGS) entry which is preliminary data.</text>
</comment>
<sequence>MGFTVLAFLISLETAAADQLAAEAGYGFGNSYRAEGLFLRYQKDAPPLWDRKSFYDVALARWNGKNWNNAISVARGLQWDLHENSYVSASFGLAYADRVTGNFGTRAQFILRLAAGRSFGDYDLSVGVIHYSNGHILVGWDGPNSGENYLTVLLARHL</sequence>